<dbReference type="PIRSF" id="PIRSF000099">
    <property type="entry name" value="Histidinol_dh"/>
    <property type="match status" value="1"/>
</dbReference>
<keyword evidence="3 5" id="KW-0862">Zinc</keyword>
<feature type="binding site" evidence="5 8">
    <location>
        <position position="362"/>
    </location>
    <ligand>
        <name>substrate</name>
    </ligand>
</feature>
<name>A0A1R1MK32_9BACT</name>
<dbReference type="CDD" id="cd06572">
    <property type="entry name" value="Histidinol_dh"/>
    <property type="match status" value="1"/>
</dbReference>
<evidence type="ECO:0000313" key="12">
    <source>
        <dbReference type="Proteomes" id="UP000187408"/>
    </source>
</evidence>
<feature type="binding site" evidence="5 8">
    <location>
        <position position="238"/>
    </location>
    <ligand>
        <name>substrate</name>
    </ligand>
</feature>
<feature type="binding site" evidence="5 8">
    <location>
        <position position="416"/>
    </location>
    <ligand>
        <name>substrate</name>
    </ligand>
</feature>
<organism evidence="11 12">
    <name type="scientific">Desulfurobacterium indicum</name>
    <dbReference type="NCBI Taxonomy" id="1914305"/>
    <lineage>
        <taxon>Bacteria</taxon>
        <taxon>Pseudomonadati</taxon>
        <taxon>Aquificota</taxon>
        <taxon>Aquificia</taxon>
        <taxon>Desulfurobacteriales</taxon>
        <taxon>Desulfurobacteriaceae</taxon>
        <taxon>Desulfurobacterium</taxon>
    </lineage>
</organism>
<evidence type="ECO:0000256" key="3">
    <source>
        <dbReference type="ARBA" id="ARBA00022833"/>
    </source>
</evidence>
<evidence type="ECO:0000256" key="7">
    <source>
        <dbReference type="PIRSR" id="PIRSR000099-1"/>
    </source>
</evidence>
<comment type="caution">
    <text evidence="5">Lacks conserved residue(s) required for the propagation of feature annotation.</text>
</comment>
<dbReference type="HAMAP" id="MF_01024">
    <property type="entry name" value="HisD"/>
    <property type="match status" value="1"/>
</dbReference>
<evidence type="ECO:0000256" key="6">
    <source>
        <dbReference type="PIRNR" id="PIRNR000099"/>
    </source>
</evidence>
<dbReference type="GO" id="GO:0051287">
    <property type="term" value="F:NAD binding"/>
    <property type="evidence" value="ECO:0007669"/>
    <property type="project" value="InterPro"/>
</dbReference>
<protein>
    <recommendedName>
        <fullName evidence="5">Histidinol dehydrogenase</fullName>
        <shortName evidence="5">HDH</shortName>
        <ecNumber evidence="5">1.1.1.23</ecNumber>
    </recommendedName>
</protein>
<keyword evidence="12" id="KW-1185">Reference proteome</keyword>
<dbReference type="PANTHER" id="PTHR21256">
    <property type="entry name" value="HISTIDINOL DEHYDROGENASE HDH"/>
    <property type="match status" value="1"/>
</dbReference>
<feature type="active site" description="Proton acceptor" evidence="5 7">
    <location>
        <position position="329"/>
    </location>
</feature>
<comment type="cofactor">
    <cofactor evidence="5 9">
        <name>Zn(2+)</name>
        <dbReference type="ChEBI" id="CHEBI:29105"/>
    </cofactor>
    <text evidence="5 9">Binds 1 zinc ion per subunit.</text>
</comment>
<feature type="binding site" evidence="5 9">
    <location>
        <position position="263"/>
    </location>
    <ligand>
        <name>Zn(2+)</name>
        <dbReference type="ChEBI" id="CHEBI:29105"/>
    </ligand>
</feature>
<dbReference type="GO" id="GO:0000105">
    <property type="term" value="P:L-histidine biosynthetic process"/>
    <property type="evidence" value="ECO:0007669"/>
    <property type="project" value="UniProtKB-UniRule"/>
</dbReference>
<feature type="binding site" evidence="5 9">
    <location>
        <position position="260"/>
    </location>
    <ligand>
        <name>Zn(2+)</name>
        <dbReference type="ChEBI" id="CHEBI:29105"/>
    </ligand>
</feature>
<evidence type="ECO:0000256" key="5">
    <source>
        <dbReference type="HAMAP-Rule" id="MF_01024"/>
    </source>
</evidence>
<feature type="binding site" evidence="5 8">
    <location>
        <position position="260"/>
    </location>
    <ligand>
        <name>substrate</name>
    </ligand>
</feature>
<evidence type="ECO:0000256" key="1">
    <source>
        <dbReference type="ARBA" id="ARBA00010178"/>
    </source>
</evidence>
<dbReference type="InterPro" id="IPR016161">
    <property type="entry name" value="Ald_DH/histidinol_DH"/>
</dbReference>
<evidence type="ECO:0000256" key="8">
    <source>
        <dbReference type="PIRSR" id="PIRSR000099-3"/>
    </source>
</evidence>
<gene>
    <name evidence="5" type="primary">hisD</name>
    <name evidence="11" type="ORF">BLW93_06625</name>
</gene>
<feature type="binding site" evidence="5 9">
    <location>
        <position position="421"/>
    </location>
    <ligand>
        <name>Zn(2+)</name>
        <dbReference type="ChEBI" id="CHEBI:29105"/>
    </ligand>
</feature>
<feature type="binding site" evidence="5 8">
    <location>
        <position position="421"/>
    </location>
    <ligand>
        <name>substrate</name>
    </ligand>
</feature>
<accession>A0A1R1MK32</accession>
<dbReference type="EC" id="1.1.1.23" evidence="5"/>
<evidence type="ECO:0000256" key="9">
    <source>
        <dbReference type="PIRSR" id="PIRSR000099-4"/>
    </source>
</evidence>
<keyword evidence="5" id="KW-0028">Amino-acid biosynthesis</keyword>
<evidence type="ECO:0000256" key="4">
    <source>
        <dbReference type="ARBA" id="ARBA00023002"/>
    </source>
</evidence>
<comment type="caution">
    <text evidence="11">The sequence shown here is derived from an EMBL/GenBank/DDBJ whole genome shotgun (WGS) entry which is preliminary data.</text>
</comment>
<comment type="similarity">
    <text evidence="1 5 6 10">Belongs to the histidinol dehydrogenase family.</text>
</comment>
<dbReference type="SUPFAM" id="SSF53720">
    <property type="entry name" value="ALDH-like"/>
    <property type="match status" value="1"/>
</dbReference>
<comment type="pathway">
    <text evidence="5">Amino-acid biosynthesis; L-histidine biosynthesis; L-histidine from 5-phospho-alpha-D-ribose 1-diphosphate: step 9/9.</text>
</comment>
<keyword evidence="4 5" id="KW-0560">Oxidoreductase</keyword>
<dbReference type="OrthoDB" id="9805269at2"/>
<dbReference type="Pfam" id="PF00815">
    <property type="entry name" value="Histidinol_dh"/>
    <property type="match status" value="1"/>
</dbReference>
<dbReference type="FunFam" id="3.40.50.1980:FF:000026">
    <property type="entry name" value="Histidinol dehydrogenase"/>
    <property type="match status" value="1"/>
</dbReference>
<feature type="binding site" evidence="5 8">
    <location>
        <position position="263"/>
    </location>
    <ligand>
        <name>substrate</name>
    </ligand>
</feature>
<keyword evidence="5" id="KW-0520">NAD</keyword>
<dbReference type="Gene3D" id="3.40.50.1980">
    <property type="entry name" value="Nitrogenase molybdenum iron protein domain"/>
    <property type="match status" value="2"/>
</dbReference>
<feature type="active site" description="Proton acceptor" evidence="5 7">
    <location>
        <position position="328"/>
    </location>
</feature>
<proteinExistence type="inferred from homology"/>
<evidence type="ECO:0000313" key="11">
    <source>
        <dbReference type="EMBL" id="OMH40172.1"/>
    </source>
</evidence>
<dbReference type="GO" id="GO:0005829">
    <property type="term" value="C:cytosol"/>
    <property type="evidence" value="ECO:0007669"/>
    <property type="project" value="TreeGrafter"/>
</dbReference>
<feature type="binding site" evidence="5 8">
    <location>
        <position position="329"/>
    </location>
    <ligand>
        <name>substrate</name>
    </ligand>
</feature>
<dbReference type="RefSeq" id="WP_076713314.1">
    <property type="nucleotide sequence ID" value="NZ_MOEN01000025.1"/>
</dbReference>
<comment type="function">
    <text evidence="5">Catalyzes the sequential NAD-dependent oxidations of L-histidinol to L-histidinaldehyde and then to L-histidine.</text>
</comment>
<dbReference type="InterPro" id="IPR022695">
    <property type="entry name" value="Histidinol_DH_monofunct"/>
</dbReference>
<dbReference type="AlphaFoldDB" id="A0A1R1MK32"/>
<dbReference type="Proteomes" id="UP000187408">
    <property type="component" value="Unassembled WGS sequence"/>
</dbReference>
<feature type="binding site" evidence="5 9">
    <location>
        <position position="362"/>
    </location>
    <ligand>
        <name>Zn(2+)</name>
        <dbReference type="ChEBI" id="CHEBI:29105"/>
    </ligand>
</feature>
<dbReference type="UniPathway" id="UPA00031">
    <property type="reaction ID" value="UER00014"/>
</dbReference>
<dbReference type="NCBIfam" id="TIGR00069">
    <property type="entry name" value="hisD"/>
    <property type="match status" value="1"/>
</dbReference>
<reference evidence="11 12" key="1">
    <citation type="submission" date="2016-10" db="EMBL/GenBank/DDBJ databases">
        <title>Genome sequence of a sulfur-reducing bacterium Desulfurobacterium indicum K6013.</title>
        <authorList>
            <person name="Cao J."/>
            <person name="Shao Z."/>
            <person name="Alain K."/>
            <person name="Jebbar M."/>
        </authorList>
    </citation>
    <scope>NUCLEOTIDE SEQUENCE [LARGE SCALE GENOMIC DNA]</scope>
    <source>
        <strain evidence="11 12">K6013</strain>
    </source>
</reference>
<keyword evidence="2 5" id="KW-0479">Metal-binding</keyword>
<keyword evidence="5" id="KW-0368">Histidine biosynthesis</keyword>
<dbReference type="GO" id="GO:0008270">
    <property type="term" value="F:zinc ion binding"/>
    <property type="evidence" value="ECO:0007669"/>
    <property type="project" value="UniProtKB-UniRule"/>
</dbReference>
<dbReference type="FunFam" id="3.40.50.1980:FF:000001">
    <property type="entry name" value="Histidinol dehydrogenase"/>
    <property type="match status" value="1"/>
</dbReference>
<evidence type="ECO:0000256" key="10">
    <source>
        <dbReference type="RuleBase" id="RU004175"/>
    </source>
</evidence>
<dbReference type="Gene3D" id="1.20.5.1300">
    <property type="match status" value="1"/>
</dbReference>
<dbReference type="STRING" id="1914305.BLW93_06625"/>
<dbReference type="InterPro" id="IPR012131">
    <property type="entry name" value="Hstdl_DH"/>
</dbReference>
<dbReference type="PANTHER" id="PTHR21256:SF2">
    <property type="entry name" value="HISTIDINE BIOSYNTHESIS TRIFUNCTIONAL PROTEIN"/>
    <property type="match status" value="1"/>
</dbReference>
<sequence>MRIVNLRKENWQEDPELSRIKTRGQGLENKYATSVLEIIENVRKYGDTAVFGYAKKFDRVELTPENVRVSEKEIEEAFEKVEPEVIDAIKLAVDRVRKFHEHQKENSYFVTEPGMVLGQKVIPLESAGIYVPGGKASYPSSVIMNAVPAKVAGVEKVVMVTPAIESLEVNPYSLVAAKLSGVDKIYRVGGAHGVAAIAFGTASIPKVDKIVGPGNIYVALAKKFLFGQVDIDMVAGPSEILVIADETANPEWVAIDLLSQAEHDELAGAFLVTHDEKIARAVVEEITRKLRTLKRKEIAQKSIENFGTVFLTESIYHSCEVANIVAPEHLEVATAEPFALLDLIKNAGAIFLGHYTCESLGDYVLGPNHVLPTGGSARFFSPLGVYDFVKRSSVLYVSRDGFEKISSATALLADVEGLEAHGLAARVRMGSRIKVSEKENVKG</sequence>
<dbReference type="GO" id="GO:0004399">
    <property type="term" value="F:histidinol dehydrogenase activity"/>
    <property type="evidence" value="ECO:0007669"/>
    <property type="project" value="UniProtKB-UniRule"/>
</dbReference>
<dbReference type="PRINTS" id="PR00083">
    <property type="entry name" value="HOLDHDRGNASE"/>
</dbReference>
<comment type="catalytic activity">
    <reaction evidence="5">
        <text>L-histidinol + 2 NAD(+) + H2O = L-histidine + 2 NADH + 3 H(+)</text>
        <dbReference type="Rhea" id="RHEA:20641"/>
        <dbReference type="ChEBI" id="CHEBI:15377"/>
        <dbReference type="ChEBI" id="CHEBI:15378"/>
        <dbReference type="ChEBI" id="CHEBI:57540"/>
        <dbReference type="ChEBI" id="CHEBI:57595"/>
        <dbReference type="ChEBI" id="CHEBI:57699"/>
        <dbReference type="ChEBI" id="CHEBI:57945"/>
        <dbReference type="EC" id="1.1.1.23"/>
    </reaction>
</comment>
<evidence type="ECO:0000256" key="2">
    <source>
        <dbReference type="ARBA" id="ARBA00022723"/>
    </source>
</evidence>
<dbReference type="EMBL" id="MOEN01000025">
    <property type="protein sequence ID" value="OMH40172.1"/>
    <property type="molecule type" value="Genomic_DNA"/>
</dbReference>